<dbReference type="InterPro" id="IPR050682">
    <property type="entry name" value="ModA/WtpA"/>
</dbReference>
<dbReference type="InterPro" id="IPR005950">
    <property type="entry name" value="ModA"/>
</dbReference>
<dbReference type="PIRSF" id="PIRSF004846">
    <property type="entry name" value="ModA"/>
    <property type="match status" value="1"/>
</dbReference>
<dbReference type="NCBIfam" id="TIGR01256">
    <property type="entry name" value="modA"/>
    <property type="match status" value="1"/>
</dbReference>
<dbReference type="EMBL" id="BAABRR010000014">
    <property type="protein sequence ID" value="GAA5519871.1"/>
    <property type="molecule type" value="Genomic_DNA"/>
</dbReference>
<evidence type="ECO:0000313" key="5">
    <source>
        <dbReference type="Proteomes" id="UP001426770"/>
    </source>
</evidence>
<sequence>MTLTTPRRAARTARATHTARTAHARTAGIALALAGTAAGCGIAPGLHAENTSREPSRTLSVYAAASLSEVMERIADQFEIAHPDVDVRVTYGGSSDLAAQIAEGAPADVFASANTTQMDAVADLVAVEPRLFAKNHLVIAVPAGNPAGVTALADLEDPAVVSVICAPQVPCGAATAELAALDALRLAPASEEQSVSDVLAKVASGQADAGVVYATDIARADGVEAVAIEGTERVLTRYPIAPLDAAAEPTLASDFVDYVTGPEARAMLTESGFGVP</sequence>
<dbReference type="Pfam" id="PF13531">
    <property type="entry name" value="SBP_bac_11"/>
    <property type="match status" value="1"/>
</dbReference>
<name>A0ABP9WMD9_9MICO</name>
<comment type="caution">
    <text evidence="4">The sequence shown here is derived from an EMBL/GenBank/DDBJ whole genome shotgun (WGS) entry which is preliminary data.</text>
</comment>
<reference evidence="4 5" key="1">
    <citation type="submission" date="2024-02" db="EMBL/GenBank/DDBJ databases">
        <title>Lysinimicrobium sediminis NBRC 112286.</title>
        <authorList>
            <person name="Ichikawa N."/>
            <person name="Katano-Makiyama Y."/>
            <person name="Hidaka K."/>
        </authorList>
    </citation>
    <scope>NUCLEOTIDE SEQUENCE [LARGE SCALE GENOMIC DNA]</scope>
    <source>
        <strain evidence="4 5">NBRC 112286</strain>
    </source>
</reference>
<dbReference type="Gene3D" id="3.40.190.10">
    <property type="entry name" value="Periplasmic binding protein-like II"/>
    <property type="match status" value="2"/>
</dbReference>
<organism evidence="4 5">
    <name type="scientific">Demequina sediminis</name>
    <dbReference type="NCBI Taxonomy" id="1930058"/>
    <lineage>
        <taxon>Bacteria</taxon>
        <taxon>Bacillati</taxon>
        <taxon>Actinomycetota</taxon>
        <taxon>Actinomycetes</taxon>
        <taxon>Micrococcales</taxon>
        <taxon>Demequinaceae</taxon>
        <taxon>Demequina</taxon>
    </lineage>
</organism>
<evidence type="ECO:0000256" key="2">
    <source>
        <dbReference type="ARBA" id="ARBA00022723"/>
    </source>
</evidence>
<gene>
    <name evidence="4" type="primary">modA</name>
    <name evidence="4" type="ORF">Lsed01_02329</name>
</gene>
<protein>
    <submittedName>
        <fullName evidence="4">Molybdate-binding protein ModA</fullName>
    </submittedName>
</protein>
<comment type="similarity">
    <text evidence="1">Belongs to the bacterial solute-binding protein ModA family.</text>
</comment>
<evidence type="ECO:0000256" key="1">
    <source>
        <dbReference type="ARBA" id="ARBA00009175"/>
    </source>
</evidence>
<dbReference type="SUPFAM" id="SSF53850">
    <property type="entry name" value="Periplasmic binding protein-like II"/>
    <property type="match status" value="1"/>
</dbReference>
<evidence type="ECO:0000256" key="3">
    <source>
        <dbReference type="ARBA" id="ARBA00022729"/>
    </source>
</evidence>
<proteinExistence type="inferred from homology"/>
<evidence type="ECO:0000313" key="4">
    <source>
        <dbReference type="EMBL" id="GAA5519871.1"/>
    </source>
</evidence>
<keyword evidence="3" id="KW-0732">Signal</keyword>
<dbReference type="Proteomes" id="UP001426770">
    <property type="component" value="Unassembled WGS sequence"/>
</dbReference>
<dbReference type="RefSeq" id="WP_286215616.1">
    <property type="nucleotide sequence ID" value="NZ_AP027736.1"/>
</dbReference>
<keyword evidence="5" id="KW-1185">Reference proteome</keyword>
<dbReference type="PANTHER" id="PTHR30632">
    <property type="entry name" value="MOLYBDATE-BINDING PERIPLASMIC PROTEIN"/>
    <property type="match status" value="1"/>
</dbReference>
<accession>A0ABP9WMD9</accession>
<dbReference type="PANTHER" id="PTHR30632:SF0">
    <property type="entry name" value="SULFATE-BINDING PROTEIN"/>
    <property type="match status" value="1"/>
</dbReference>
<keyword evidence="2" id="KW-0479">Metal-binding</keyword>